<dbReference type="InterPro" id="IPR025103">
    <property type="entry name" value="DUF4011"/>
</dbReference>
<keyword evidence="2" id="KW-0547">Nucleotide-binding</keyword>
<evidence type="ECO:0000313" key="10">
    <source>
        <dbReference type="EMBL" id="NYS68993.1"/>
    </source>
</evidence>
<dbReference type="PANTHER" id="PTHR43788:SF8">
    <property type="entry name" value="DNA-BINDING PROTEIN SMUBP-2"/>
    <property type="match status" value="1"/>
</dbReference>
<feature type="region of interest" description="Disordered" evidence="6">
    <location>
        <begin position="559"/>
        <end position="592"/>
    </location>
</feature>
<keyword evidence="3" id="KW-0378">Hydrolase</keyword>
<accession>A0A853EHY8</accession>
<dbReference type="InterPro" id="IPR027417">
    <property type="entry name" value="P-loop_NTPase"/>
</dbReference>
<reference evidence="10 11" key="1">
    <citation type="submission" date="2020-07" db="EMBL/GenBank/DDBJ databases">
        <title>MOT database genomes.</title>
        <authorList>
            <person name="Joseph S."/>
            <person name="Aduse-Opoku J."/>
            <person name="Hashim A."/>
            <person name="Wade W."/>
            <person name="Curtis M."/>
        </authorList>
    </citation>
    <scope>NUCLEOTIDE SEQUENCE [LARGE SCALE GENOMIC DNA]</scope>
    <source>
        <strain evidence="10 11">WMus004</strain>
    </source>
</reference>
<dbReference type="Proteomes" id="UP000572528">
    <property type="component" value="Unassembled WGS sequence"/>
</dbReference>
<dbReference type="InterPro" id="IPR041677">
    <property type="entry name" value="DNA2/NAM7_AAA_11"/>
</dbReference>
<evidence type="ECO:0000256" key="5">
    <source>
        <dbReference type="ARBA" id="ARBA00022840"/>
    </source>
</evidence>
<proteinExistence type="inferred from homology"/>
<dbReference type="InterPro" id="IPR050534">
    <property type="entry name" value="Coronavir_polyprotein_1ab"/>
</dbReference>
<comment type="similarity">
    <text evidence="1">Belongs to the DNA2/NAM7 helicase family.</text>
</comment>
<evidence type="ECO:0000313" key="11">
    <source>
        <dbReference type="Proteomes" id="UP000572528"/>
    </source>
</evidence>
<dbReference type="Pfam" id="PF18741">
    <property type="entry name" value="MTES_1575"/>
    <property type="match status" value="1"/>
</dbReference>
<dbReference type="Gene3D" id="3.40.50.300">
    <property type="entry name" value="P-loop containing nucleotide triphosphate hydrolases"/>
    <property type="match status" value="2"/>
</dbReference>
<evidence type="ECO:0000256" key="3">
    <source>
        <dbReference type="ARBA" id="ARBA00022801"/>
    </source>
</evidence>
<keyword evidence="4" id="KW-0347">Helicase</keyword>
<evidence type="ECO:0000256" key="6">
    <source>
        <dbReference type="SAM" id="MobiDB-lite"/>
    </source>
</evidence>
<dbReference type="InterPro" id="IPR047187">
    <property type="entry name" value="SF1_C_Upf1"/>
</dbReference>
<gene>
    <name evidence="10" type="ORF">HZZ05_05590</name>
</gene>
<evidence type="ECO:0000259" key="8">
    <source>
        <dbReference type="Pfam" id="PF13087"/>
    </source>
</evidence>
<feature type="region of interest" description="Disordered" evidence="6">
    <location>
        <begin position="392"/>
        <end position="424"/>
    </location>
</feature>
<sequence length="1312" mass="144115">MSSPRPALHLLPDDARAQATSALREAALVLWLGQARAQGAAPQALLERDEDGVVHEIRTEIKTETRPEAGSEPRSEAGGTDGGPGPSDRGTWAPVGPLGGVGEDDGADRPGADESSGSSGAGPEGERVPVRVRQWKQQLLDLTAHNPLIDRGRQQAIPLAVPARLISDIERMVRAKDLVILRPAPTECPHQGVGDGGAAQDSQAAREAEERAARLLAQERAVEVDLSAGDYGTRLRVLATKARTIVEDTGANNLYLAFGTMEWQIGGRRASSPLVLIPVTLHPSGEHYGLVLDEAGESTPNYSFLARFAADTGIDLSDPVERLRPEREEDFLATLEEIRHRLSQVGRPEEVLPTVHLGLFQFSTYRMWKDLEDSWQSIADNPLVRYLIETPDPSRRPFVDPAQPDGAQGTEGDEGPEGPEPAGIDEVVENLPLTADATQARVVADAVAGRSLVVEGPPGTGKSQTVANLIFRALATGRTVMFVAEKQTALDVVARRLRSEAGIGDLLLNLHDNGMKPAQMSESLRRALELRTENIDLGDLEERRRTVRELRAQLEDYRRGLHGPKDSGRSRYEDYESALTGEPGQWGGPGEPFDAERHNRLVEDYRQAVLRLRRLLPAELLCAVLSHRDQVLTRDTERTLALHREISRRKGSMSIREMVANYPDLITAITPCILVSPDSVARFFPAGRRYVDIVIFDEASQIPVPNAVGAIGRGRSVVVAGDPKQMPPTSIAASLGVQAVTHDDLVGVQAQEEDSILTQCLSARMRHYRLPWHYRSRVESLITFSNQRYYDGALRSFPSPLAMAAGPDDSPGGHGITLRRVQGQYFRPADAQDRGKARPRTNPHEAEQVVAEVLRHFEASPHATPSLGVITFNDKQRDLIEELLRDTGCPRVQAALEEDDGLLIKNLENVQGEERDTILFSVTFSPNSRGDLPLTFGPLSCEGGQRRLNVAITRARRQIIVFSSFDPEQLRADRSSHQGVKDLRDYLEQARDAGAPAALAPASPAPDWYRHAIAEELRAAGLVVHEGAGQSSFTVDLVLAPADRPQEPRVAVVLDGRQWNQRETAADRDIMPADVLGAMGWPRVERVWAPQWAADKEAVITRLVEACGLGRAEAAQEAPSAQQTPDGAALSAPARQAVPEYRQWVPDQAWPQSLLDKAETDSASRNEVRRLARRICEVEAPLSRHRLVAKVCQAFGLSQISDAREDSVRRILGEAFAYVDEHDFVWLRMDQVHTTPPYRRGAMDHVGIEEIHPRELVGAVEEVRATASAWTSREDLFLQVLQLLSTQRRPLTPRVWEALDAALAQAETADPE</sequence>
<feature type="domain" description="DNA2/NAM7 helicase-like C-terminal" evidence="8">
    <location>
        <begin position="755"/>
        <end position="963"/>
    </location>
</feature>
<feature type="compositionally biased region" description="Basic and acidic residues" evidence="6">
    <location>
        <begin position="59"/>
        <end position="75"/>
    </location>
</feature>
<dbReference type="PANTHER" id="PTHR43788">
    <property type="entry name" value="DNA2/NAM7 HELICASE FAMILY MEMBER"/>
    <property type="match status" value="1"/>
</dbReference>
<comment type="caution">
    <text evidence="10">The sequence shown here is derived from an EMBL/GenBank/DDBJ whole genome shotgun (WGS) entry which is preliminary data.</text>
</comment>
<feature type="compositionally biased region" description="Basic and acidic residues" evidence="6">
    <location>
        <begin position="559"/>
        <end position="574"/>
    </location>
</feature>
<evidence type="ECO:0000259" key="9">
    <source>
        <dbReference type="Pfam" id="PF18741"/>
    </source>
</evidence>
<evidence type="ECO:0000256" key="1">
    <source>
        <dbReference type="ARBA" id="ARBA00007913"/>
    </source>
</evidence>
<name>A0A853EHY8_9ACTO</name>
<dbReference type="CDD" id="cd18808">
    <property type="entry name" value="SF1_C_Upf1"/>
    <property type="match status" value="1"/>
</dbReference>
<evidence type="ECO:0000259" key="7">
    <source>
        <dbReference type="Pfam" id="PF13086"/>
    </source>
</evidence>
<feature type="domain" description="DNA2/NAM7 helicase helicase" evidence="7">
    <location>
        <begin position="436"/>
        <end position="731"/>
    </location>
</feature>
<dbReference type="Pfam" id="PF13086">
    <property type="entry name" value="AAA_11"/>
    <property type="match status" value="1"/>
</dbReference>
<feature type="domain" description="Restriction endonuclease type II-like" evidence="9">
    <location>
        <begin position="1011"/>
        <end position="1106"/>
    </location>
</feature>
<dbReference type="GO" id="GO:0043139">
    <property type="term" value="F:5'-3' DNA helicase activity"/>
    <property type="evidence" value="ECO:0007669"/>
    <property type="project" value="TreeGrafter"/>
</dbReference>
<dbReference type="Pfam" id="PF13087">
    <property type="entry name" value="AAA_12"/>
    <property type="match status" value="1"/>
</dbReference>
<dbReference type="GO" id="GO:0016787">
    <property type="term" value="F:hydrolase activity"/>
    <property type="evidence" value="ECO:0007669"/>
    <property type="project" value="UniProtKB-KW"/>
</dbReference>
<dbReference type="EMBL" id="JACBXV010000055">
    <property type="protein sequence ID" value="NYS68993.1"/>
    <property type="molecule type" value="Genomic_DNA"/>
</dbReference>
<feature type="region of interest" description="Disordered" evidence="6">
    <location>
        <begin position="59"/>
        <end position="127"/>
    </location>
</feature>
<dbReference type="InterPro" id="IPR049468">
    <property type="entry name" value="Restrct_endonuc-II-like_dom"/>
</dbReference>
<evidence type="ECO:0000256" key="4">
    <source>
        <dbReference type="ARBA" id="ARBA00022806"/>
    </source>
</evidence>
<feature type="region of interest" description="Disordered" evidence="6">
    <location>
        <begin position="188"/>
        <end position="207"/>
    </location>
</feature>
<dbReference type="GO" id="GO:0005524">
    <property type="term" value="F:ATP binding"/>
    <property type="evidence" value="ECO:0007669"/>
    <property type="project" value="UniProtKB-KW"/>
</dbReference>
<evidence type="ECO:0000256" key="2">
    <source>
        <dbReference type="ARBA" id="ARBA00022741"/>
    </source>
</evidence>
<dbReference type="SUPFAM" id="SSF52980">
    <property type="entry name" value="Restriction endonuclease-like"/>
    <property type="match status" value="1"/>
</dbReference>
<dbReference type="SUPFAM" id="SSF52540">
    <property type="entry name" value="P-loop containing nucleoside triphosphate hydrolases"/>
    <property type="match status" value="1"/>
</dbReference>
<dbReference type="Pfam" id="PF13195">
    <property type="entry name" value="DUF4011"/>
    <property type="match status" value="1"/>
</dbReference>
<protein>
    <submittedName>
        <fullName evidence="10">DUF4011 domain-containing protein</fullName>
    </submittedName>
</protein>
<organism evidence="10 11">
    <name type="scientific">Actinomyces bowdenii</name>
    <dbReference type="NCBI Taxonomy" id="131109"/>
    <lineage>
        <taxon>Bacteria</taxon>
        <taxon>Bacillati</taxon>
        <taxon>Actinomycetota</taxon>
        <taxon>Actinomycetes</taxon>
        <taxon>Actinomycetales</taxon>
        <taxon>Actinomycetaceae</taxon>
        <taxon>Actinomyces</taxon>
    </lineage>
</organism>
<dbReference type="InterPro" id="IPR011335">
    <property type="entry name" value="Restrct_endonuc-II-like"/>
</dbReference>
<keyword evidence="5" id="KW-0067">ATP-binding</keyword>
<dbReference type="InterPro" id="IPR041679">
    <property type="entry name" value="DNA2/NAM7-like_C"/>
</dbReference>